<evidence type="ECO:0000313" key="1">
    <source>
        <dbReference type="EMBL" id="RDY02839.1"/>
    </source>
</evidence>
<name>A0A371HJ85_MUCPR</name>
<dbReference type="AlphaFoldDB" id="A0A371HJ85"/>
<sequence>MALKPGLSSNSLCKKLSTSMNELRGRAVNLLTSEDVIYTRLPPNSIDSFKTLVENFEAQYTTSQSHHLISIALEEDESLHAFMEHFLAIAIKIKGFSLEVPLH</sequence>
<accession>A0A371HJ85</accession>
<dbReference type="OrthoDB" id="1426925at2759"/>
<dbReference type="EMBL" id="QJKJ01002450">
    <property type="protein sequence ID" value="RDY02839.1"/>
    <property type="molecule type" value="Genomic_DNA"/>
</dbReference>
<evidence type="ECO:0008006" key="3">
    <source>
        <dbReference type="Google" id="ProtNLM"/>
    </source>
</evidence>
<dbReference type="Proteomes" id="UP000257109">
    <property type="component" value="Unassembled WGS sequence"/>
</dbReference>
<keyword evidence="2" id="KW-1185">Reference proteome</keyword>
<feature type="non-terminal residue" evidence="1">
    <location>
        <position position="1"/>
    </location>
</feature>
<evidence type="ECO:0000313" key="2">
    <source>
        <dbReference type="Proteomes" id="UP000257109"/>
    </source>
</evidence>
<reference evidence="1" key="1">
    <citation type="submission" date="2018-05" db="EMBL/GenBank/DDBJ databases">
        <title>Draft genome of Mucuna pruriens seed.</title>
        <authorList>
            <person name="Nnadi N.E."/>
            <person name="Vos R."/>
            <person name="Hasami M.H."/>
            <person name="Devisetty U.K."/>
            <person name="Aguiy J.C."/>
        </authorList>
    </citation>
    <scope>NUCLEOTIDE SEQUENCE [LARGE SCALE GENOMIC DNA]</scope>
    <source>
        <strain evidence="1">JCA_2017</strain>
    </source>
</reference>
<gene>
    <name evidence="1" type="ORF">CR513_13659</name>
</gene>
<comment type="caution">
    <text evidence="1">The sequence shown here is derived from an EMBL/GenBank/DDBJ whole genome shotgun (WGS) entry which is preliminary data.</text>
</comment>
<organism evidence="1 2">
    <name type="scientific">Mucuna pruriens</name>
    <name type="common">Velvet bean</name>
    <name type="synonym">Dolichos pruriens</name>
    <dbReference type="NCBI Taxonomy" id="157652"/>
    <lineage>
        <taxon>Eukaryota</taxon>
        <taxon>Viridiplantae</taxon>
        <taxon>Streptophyta</taxon>
        <taxon>Embryophyta</taxon>
        <taxon>Tracheophyta</taxon>
        <taxon>Spermatophyta</taxon>
        <taxon>Magnoliopsida</taxon>
        <taxon>eudicotyledons</taxon>
        <taxon>Gunneridae</taxon>
        <taxon>Pentapetalae</taxon>
        <taxon>rosids</taxon>
        <taxon>fabids</taxon>
        <taxon>Fabales</taxon>
        <taxon>Fabaceae</taxon>
        <taxon>Papilionoideae</taxon>
        <taxon>50 kb inversion clade</taxon>
        <taxon>NPAAA clade</taxon>
        <taxon>indigoferoid/millettioid clade</taxon>
        <taxon>Phaseoleae</taxon>
        <taxon>Mucuna</taxon>
    </lineage>
</organism>
<protein>
    <recommendedName>
        <fullName evidence="3">Retrotransposon gag domain-containing protein</fullName>
    </recommendedName>
</protein>
<proteinExistence type="predicted"/>